<proteinExistence type="predicted"/>
<dbReference type="PANTHER" id="PTHR40078">
    <property type="entry name" value="INTEGRAL MEMBRANE PROTEIN-RELATED"/>
    <property type="match status" value="1"/>
</dbReference>
<organism evidence="2 3">
    <name type="scientific">Aquibacillus albus</name>
    <dbReference type="NCBI Taxonomy" id="1168171"/>
    <lineage>
        <taxon>Bacteria</taxon>
        <taxon>Bacillati</taxon>
        <taxon>Bacillota</taxon>
        <taxon>Bacilli</taxon>
        <taxon>Bacillales</taxon>
        <taxon>Bacillaceae</taxon>
        <taxon>Aquibacillus</taxon>
    </lineage>
</organism>
<dbReference type="RefSeq" id="WP_204498140.1">
    <property type="nucleotide sequence ID" value="NZ_JAFBDR010000005.1"/>
</dbReference>
<evidence type="ECO:0000256" key="1">
    <source>
        <dbReference type="SAM" id="Phobius"/>
    </source>
</evidence>
<accession>A0ABS2MXU3</accession>
<keyword evidence="1" id="KW-0812">Transmembrane</keyword>
<feature type="transmembrane region" description="Helical" evidence="1">
    <location>
        <begin position="145"/>
        <end position="165"/>
    </location>
</feature>
<sequence>MYKRFNWSAWLFFHIGILIMATGIVMMIRANLGASPWDVFHVGVSRQIPISFGVAMQLTGLMLVLISSIWTRTFPMIGTILNMIFVGLYSDFVSFFIPEMEGIFKSILFFVLGMILFALGTAIYIRTKRGSGPRDWLMLVMFEKLGLKIGWSRTMMEVAAVILGILLGGPFFWGTIIISLTIGHLIALHLYLLDRLMNKFQTKTNQYKRTAA</sequence>
<dbReference type="Pfam" id="PF19700">
    <property type="entry name" value="DUF6198"/>
    <property type="match status" value="1"/>
</dbReference>
<feature type="transmembrane region" description="Helical" evidence="1">
    <location>
        <begin position="77"/>
        <end position="97"/>
    </location>
</feature>
<feature type="transmembrane region" description="Helical" evidence="1">
    <location>
        <begin position="171"/>
        <end position="193"/>
    </location>
</feature>
<comment type="caution">
    <text evidence="2">The sequence shown here is derived from an EMBL/GenBank/DDBJ whole genome shotgun (WGS) entry which is preliminary data.</text>
</comment>
<dbReference type="Proteomes" id="UP001296943">
    <property type="component" value="Unassembled WGS sequence"/>
</dbReference>
<keyword evidence="1" id="KW-1133">Transmembrane helix</keyword>
<feature type="transmembrane region" description="Helical" evidence="1">
    <location>
        <begin position="103"/>
        <end position="125"/>
    </location>
</feature>
<dbReference type="InterPro" id="IPR038750">
    <property type="entry name" value="YczE/YyaS-like"/>
</dbReference>
<protein>
    <submittedName>
        <fullName evidence="2">Membrane protein YczE</fullName>
    </submittedName>
</protein>
<evidence type="ECO:0000313" key="3">
    <source>
        <dbReference type="Proteomes" id="UP001296943"/>
    </source>
</evidence>
<keyword evidence="3" id="KW-1185">Reference proteome</keyword>
<feature type="transmembrane region" description="Helical" evidence="1">
    <location>
        <begin position="7"/>
        <end position="28"/>
    </location>
</feature>
<dbReference type="PANTHER" id="PTHR40078:SF1">
    <property type="entry name" value="INTEGRAL MEMBRANE PROTEIN"/>
    <property type="match status" value="1"/>
</dbReference>
<keyword evidence="1" id="KW-0472">Membrane</keyword>
<reference evidence="2 3" key="1">
    <citation type="submission" date="2021-01" db="EMBL/GenBank/DDBJ databases">
        <title>Genomic Encyclopedia of Type Strains, Phase IV (KMG-IV): sequencing the most valuable type-strain genomes for metagenomic binning, comparative biology and taxonomic classification.</title>
        <authorList>
            <person name="Goeker M."/>
        </authorList>
    </citation>
    <scope>NUCLEOTIDE SEQUENCE [LARGE SCALE GENOMIC DNA]</scope>
    <source>
        <strain evidence="2 3">DSM 23711</strain>
    </source>
</reference>
<gene>
    <name evidence="2" type="ORF">JOC48_001196</name>
</gene>
<name>A0ABS2MXU3_9BACI</name>
<feature type="transmembrane region" description="Helical" evidence="1">
    <location>
        <begin position="48"/>
        <end position="70"/>
    </location>
</feature>
<dbReference type="EMBL" id="JAFBDR010000005">
    <property type="protein sequence ID" value="MBM7570718.1"/>
    <property type="molecule type" value="Genomic_DNA"/>
</dbReference>
<evidence type="ECO:0000313" key="2">
    <source>
        <dbReference type="EMBL" id="MBM7570718.1"/>
    </source>
</evidence>